<dbReference type="GO" id="GO:0005524">
    <property type="term" value="F:ATP binding"/>
    <property type="evidence" value="ECO:0007669"/>
    <property type="project" value="UniProtKB-UniRule"/>
</dbReference>
<dbReference type="SUPFAM" id="SSF52540">
    <property type="entry name" value="P-loop containing nucleoside triphosphate hydrolases"/>
    <property type="match status" value="1"/>
</dbReference>
<evidence type="ECO:0000256" key="3">
    <source>
        <dbReference type="ARBA" id="ARBA00022806"/>
    </source>
</evidence>
<dbReference type="InterPro" id="IPR013986">
    <property type="entry name" value="DExx_box_DNA_helicase_dom_sf"/>
</dbReference>
<dbReference type="Gene3D" id="1.10.10.160">
    <property type="match status" value="1"/>
</dbReference>
<keyword evidence="1 7" id="KW-0547">Nucleotide-binding</keyword>
<dbReference type="GO" id="GO:0005829">
    <property type="term" value="C:cytosol"/>
    <property type="evidence" value="ECO:0007669"/>
    <property type="project" value="TreeGrafter"/>
</dbReference>
<reference evidence="9 10" key="1">
    <citation type="submission" date="2013-01" db="EMBL/GenBank/DDBJ databases">
        <authorList>
            <person name="Harkins D.M."/>
            <person name="Durkin A.S."/>
            <person name="Brinkac L.M."/>
            <person name="Haft D.H."/>
            <person name="Selengut J.D."/>
            <person name="Sanka R."/>
            <person name="DePew J."/>
            <person name="Purushe J."/>
            <person name="Peacock S.J."/>
            <person name="Thaipadungpanit J."/>
            <person name="Wuthiekanun V.W."/>
            <person name="Day N.P."/>
            <person name="Vinetz J.M."/>
            <person name="Sutton G.G."/>
            <person name="Nierman W.C."/>
            <person name="Fouts D.E."/>
        </authorList>
    </citation>
    <scope>NUCLEOTIDE SEQUENCE [LARGE SCALE GENOMIC DNA]</scope>
    <source>
        <strain evidence="9 10">L0374</strain>
    </source>
</reference>
<dbReference type="PROSITE" id="PS51198">
    <property type="entry name" value="UVRD_HELICASE_ATP_BIND"/>
    <property type="match status" value="1"/>
</dbReference>
<keyword evidence="5" id="KW-0238">DNA-binding</keyword>
<evidence type="ECO:0000256" key="7">
    <source>
        <dbReference type="PROSITE-ProRule" id="PRU00560"/>
    </source>
</evidence>
<evidence type="ECO:0000256" key="1">
    <source>
        <dbReference type="ARBA" id="ARBA00022741"/>
    </source>
</evidence>
<dbReference type="AlphaFoldDB" id="M6KBQ8"/>
<keyword evidence="3 7" id="KW-0347">Helicase</keyword>
<dbReference type="PANTHER" id="PTHR11070:SF2">
    <property type="entry name" value="ATP-DEPENDENT DNA HELICASE SRS2"/>
    <property type="match status" value="1"/>
</dbReference>
<accession>M6KBQ8</accession>
<evidence type="ECO:0000256" key="5">
    <source>
        <dbReference type="ARBA" id="ARBA00023125"/>
    </source>
</evidence>
<comment type="caution">
    <text evidence="9">The sequence shown here is derived from an EMBL/GenBank/DDBJ whole genome shotgun (WGS) entry which is preliminary data.</text>
</comment>
<feature type="domain" description="UvrD-like helicase ATP-binding" evidence="8">
    <location>
        <begin position="1"/>
        <end position="158"/>
    </location>
</feature>
<keyword evidence="4 7" id="KW-0067">ATP-binding</keyword>
<evidence type="ECO:0000313" key="10">
    <source>
        <dbReference type="Proteomes" id="UP000012137"/>
    </source>
</evidence>
<keyword evidence="2 7" id="KW-0378">Hydrolase</keyword>
<dbReference type="GO" id="GO:0003677">
    <property type="term" value="F:DNA binding"/>
    <property type="evidence" value="ECO:0007669"/>
    <property type="project" value="UniProtKB-KW"/>
</dbReference>
<evidence type="ECO:0000256" key="2">
    <source>
        <dbReference type="ARBA" id="ARBA00022801"/>
    </source>
</evidence>
<dbReference type="Gene3D" id="3.40.50.300">
    <property type="entry name" value="P-loop containing nucleotide triphosphate hydrolases"/>
    <property type="match status" value="1"/>
</dbReference>
<dbReference type="InterPro" id="IPR014016">
    <property type="entry name" value="UvrD-like_ATP-bd"/>
</dbReference>
<feature type="binding site" evidence="7">
    <location>
        <begin position="22"/>
        <end position="29"/>
    </location>
    <ligand>
        <name>ATP</name>
        <dbReference type="ChEBI" id="CHEBI:30616"/>
    </ligand>
</feature>
<evidence type="ECO:0000256" key="6">
    <source>
        <dbReference type="ARBA" id="ARBA00034923"/>
    </source>
</evidence>
<evidence type="ECO:0000259" key="8">
    <source>
        <dbReference type="PROSITE" id="PS51198"/>
    </source>
</evidence>
<dbReference type="CDD" id="cd17932">
    <property type="entry name" value="DEXQc_UvrD"/>
    <property type="match status" value="1"/>
</dbReference>
<dbReference type="EMBL" id="AHMZ02000120">
    <property type="protein sequence ID" value="EMN29255.1"/>
    <property type="molecule type" value="Genomic_DNA"/>
</dbReference>
<protein>
    <recommendedName>
        <fullName evidence="6">DNA 3'-5' helicase II</fullName>
    </recommendedName>
</protein>
<dbReference type="GO" id="GO:0043138">
    <property type="term" value="F:3'-5' DNA helicase activity"/>
    <property type="evidence" value="ECO:0007669"/>
    <property type="project" value="TreeGrafter"/>
</dbReference>
<evidence type="ECO:0000313" key="9">
    <source>
        <dbReference type="EMBL" id="EMN29255.1"/>
    </source>
</evidence>
<dbReference type="GO" id="GO:0016787">
    <property type="term" value="F:hydrolase activity"/>
    <property type="evidence" value="ECO:0007669"/>
    <property type="project" value="UniProtKB-UniRule"/>
</dbReference>
<organism evidence="9 10">
    <name type="scientific">Leptospira interrogans serovar Pyrogenes str. L0374</name>
    <dbReference type="NCBI Taxonomy" id="1049928"/>
    <lineage>
        <taxon>Bacteria</taxon>
        <taxon>Pseudomonadati</taxon>
        <taxon>Spirochaetota</taxon>
        <taxon>Spirochaetia</taxon>
        <taxon>Leptospirales</taxon>
        <taxon>Leptospiraceae</taxon>
        <taxon>Leptospira</taxon>
    </lineage>
</organism>
<proteinExistence type="predicted"/>
<sequence>MKLSPEQEKAVRHVDGPILIFAGAGSGKTRVISNRIAHLIENAGVPAGKIVALSFTNKSAREMEERVRKMIPRQKLKGIVLSTFHSLGLNILKKHIGLLGYKHPFLLMNQNDQEGFLTTLLIANKVELKKRKYRRYSEKYPGLKTRDSHTGNIWIPLL</sequence>
<dbReference type="InterPro" id="IPR027417">
    <property type="entry name" value="P-loop_NTPase"/>
</dbReference>
<dbReference type="GO" id="GO:0000725">
    <property type="term" value="P:recombinational repair"/>
    <property type="evidence" value="ECO:0007669"/>
    <property type="project" value="TreeGrafter"/>
</dbReference>
<dbReference type="Proteomes" id="UP000012137">
    <property type="component" value="Unassembled WGS sequence"/>
</dbReference>
<dbReference type="InterPro" id="IPR000212">
    <property type="entry name" value="DNA_helicase_UvrD/REP"/>
</dbReference>
<dbReference type="GO" id="GO:0033202">
    <property type="term" value="C:DNA helicase complex"/>
    <property type="evidence" value="ECO:0007669"/>
    <property type="project" value="TreeGrafter"/>
</dbReference>
<gene>
    <name evidence="9" type="ORF">LEP1GSC083_0760</name>
</gene>
<evidence type="ECO:0000256" key="4">
    <source>
        <dbReference type="ARBA" id="ARBA00022840"/>
    </source>
</evidence>
<name>M6KBQ8_LEPIR</name>
<dbReference type="Pfam" id="PF00580">
    <property type="entry name" value="UvrD-helicase"/>
    <property type="match status" value="1"/>
</dbReference>
<dbReference type="PANTHER" id="PTHR11070">
    <property type="entry name" value="UVRD / RECB / PCRA DNA HELICASE FAMILY MEMBER"/>
    <property type="match status" value="1"/>
</dbReference>